<comment type="catalytic activity">
    <reaction evidence="9">
        <text>(1,4-alpha-D-galacturonosyl)n+m + H2O = (1,4-alpha-D-galacturonosyl)n + (1,4-alpha-D-galacturonosyl)m.</text>
        <dbReference type="EC" id="3.2.1.15"/>
    </reaction>
</comment>
<dbReference type="GO" id="GO:0071555">
    <property type="term" value="P:cell wall organization"/>
    <property type="evidence" value="ECO:0007669"/>
    <property type="project" value="UniProtKB-KW"/>
</dbReference>
<keyword evidence="8" id="KW-0961">Cell wall biogenesis/degradation</keyword>
<reference evidence="13 14" key="1">
    <citation type="journal article" date="2011" name="G3 (Bethesda)">
        <title>Genome evolution in the Eremothecium clade of the Saccharomyces complex revealed by comparative genomics.</title>
        <authorList>
            <person name="Wendland J."/>
            <person name="Walther A."/>
        </authorList>
    </citation>
    <scope>NUCLEOTIDE SEQUENCE [LARGE SCALE GENOMIC DNA]</scope>
    <source>
        <strain evidence="14">CBS 270.75 / DBVPG 7215 / KCTC 17166 / NRRL Y-17582</strain>
    </source>
</reference>
<accession>I6ND50</accession>
<dbReference type="InterPro" id="IPR050434">
    <property type="entry name" value="Glycosyl_hydrlase_28"/>
</dbReference>
<name>I6ND50_ERECY</name>
<dbReference type="PROSITE" id="PS00502">
    <property type="entry name" value="POLYGALACTURONASE"/>
    <property type="match status" value="1"/>
</dbReference>
<dbReference type="Pfam" id="PF00295">
    <property type="entry name" value="Glyco_hydro_28"/>
    <property type="match status" value="1"/>
</dbReference>
<evidence type="ECO:0000256" key="8">
    <source>
        <dbReference type="ARBA" id="ARBA00023316"/>
    </source>
</evidence>
<comment type="similarity">
    <text evidence="1 11">Belongs to the glycosyl hydrolase 28 family.</text>
</comment>
<evidence type="ECO:0000256" key="9">
    <source>
        <dbReference type="ARBA" id="ARBA00034074"/>
    </source>
</evidence>
<evidence type="ECO:0000256" key="5">
    <source>
        <dbReference type="ARBA" id="ARBA00022801"/>
    </source>
</evidence>
<dbReference type="GeneID" id="11471917"/>
<keyword evidence="14" id="KW-1185">Reference proteome</keyword>
<dbReference type="SMART" id="SM00710">
    <property type="entry name" value="PbH1"/>
    <property type="match status" value="6"/>
</dbReference>
<keyword evidence="7 11" id="KW-0326">Glycosidase</keyword>
<evidence type="ECO:0000256" key="6">
    <source>
        <dbReference type="ARBA" id="ARBA00023157"/>
    </source>
</evidence>
<keyword evidence="5 11" id="KW-0378">Hydrolase</keyword>
<dbReference type="SUPFAM" id="SSF51126">
    <property type="entry name" value="Pectin lyase-like"/>
    <property type="match status" value="1"/>
</dbReference>
<evidence type="ECO:0000256" key="12">
    <source>
        <dbReference type="SAM" id="SignalP"/>
    </source>
</evidence>
<dbReference type="PANTHER" id="PTHR31884">
    <property type="entry name" value="POLYGALACTURONASE"/>
    <property type="match status" value="1"/>
</dbReference>
<dbReference type="InterPro" id="IPR012334">
    <property type="entry name" value="Pectin_lyas_fold"/>
</dbReference>
<evidence type="ECO:0000256" key="7">
    <source>
        <dbReference type="ARBA" id="ARBA00023295"/>
    </source>
</evidence>
<protein>
    <recommendedName>
        <fullName evidence="2">endo-polygalacturonase</fullName>
        <ecNumber evidence="2">3.2.1.15</ecNumber>
    </recommendedName>
</protein>
<dbReference type="PANTHER" id="PTHR31884:SF1">
    <property type="entry name" value="POLYGALACTURONASE"/>
    <property type="match status" value="1"/>
</dbReference>
<sequence>MKLQHTLTLASLIGPATAGVISPCSDCILTGNSLDNLADVKKCTNIIIKDFTVPAGQKLDLTGLHDGTTVTFDGRITMGYAKWEGPVIQIKGKNIHVTGTPNHVIDGEGQRWWNCKGDPNNEKPKMIRLSLSNNSVAENLKVKNTPKSAFSLNNSHGLVVRNVLIDNRDGKDTAKNTDGFDVSSSTNITIKGCTVYNQDDCLAINKGSGITFTENNCYDGHGISIGSVGHTRGDQVTDVHITDNKVFTSTNGLRIKTIVDAEGDVSGIYFLNNRLTDVKKYGIVIEGDYKDGTTTGNPTGGVPITNLHVIGNHGNVVNSKSSPVKILVKNASKWEWARNNIIGGRKFACSGAPDRFGECL</sequence>
<dbReference type="STRING" id="931890.I6ND50"/>
<dbReference type="GO" id="GO:0005576">
    <property type="term" value="C:extracellular region"/>
    <property type="evidence" value="ECO:0007669"/>
    <property type="project" value="TreeGrafter"/>
</dbReference>
<dbReference type="InterPro" id="IPR006626">
    <property type="entry name" value="PbH1"/>
</dbReference>
<evidence type="ECO:0000256" key="3">
    <source>
        <dbReference type="ARBA" id="ARBA00022729"/>
    </source>
</evidence>
<dbReference type="EMBL" id="CP002501">
    <property type="protein sequence ID" value="AET39992.1"/>
    <property type="molecule type" value="Genomic_DNA"/>
</dbReference>
<evidence type="ECO:0000313" key="14">
    <source>
        <dbReference type="Proteomes" id="UP000006790"/>
    </source>
</evidence>
<dbReference type="GO" id="GO:0004650">
    <property type="term" value="F:polygalacturonase activity"/>
    <property type="evidence" value="ECO:0007669"/>
    <property type="project" value="UniProtKB-EC"/>
</dbReference>
<dbReference type="RefSeq" id="XP_003646809.1">
    <property type="nucleotide sequence ID" value="XM_003646761.1"/>
</dbReference>
<feature type="chain" id="PRO_5003705408" description="endo-polygalacturonase" evidence="12">
    <location>
        <begin position="19"/>
        <end position="360"/>
    </location>
</feature>
<dbReference type="Proteomes" id="UP000006790">
    <property type="component" value="Chromosome 5"/>
</dbReference>
<organism evidence="13 14">
    <name type="scientific">Eremothecium cymbalariae (strain CBS 270.75 / DBVPG 7215 / KCTC 17166 / NRRL Y-17582)</name>
    <name type="common">Yeast</name>
    <dbReference type="NCBI Taxonomy" id="931890"/>
    <lineage>
        <taxon>Eukaryota</taxon>
        <taxon>Fungi</taxon>
        <taxon>Dikarya</taxon>
        <taxon>Ascomycota</taxon>
        <taxon>Saccharomycotina</taxon>
        <taxon>Saccharomycetes</taxon>
        <taxon>Saccharomycetales</taxon>
        <taxon>Saccharomycetaceae</taxon>
        <taxon>Eremothecium</taxon>
    </lineage>
</organism>
<evidence type="ECO:0000256" key="4">
    <source>
        <dbReference type="ARBA" id="ARBA00022737"/>
    </source>
</evidence>
<dbReference type="InterPro" id="IPR000743">
    <property type="entry name" value="Glyco_hydro_28"/>
</dbReference>
<dbReference type="InterPro" id="IPR011050">
    <property type="entry name" value="Pectin_lyase_fold/virulence"/>
</dbReference>
<evidence type="ECO:0000313" key="13">
    <source>
        <dbReference type="EMBL" id="AET39992.1"/>
    </source>
</evidence>
<keyword evidence="4" id="KW-0677">Repeat</keyword>
<dbReference type="GO" id="GO:0045490">
    <property type="term" value="P:pectin catabolic process"/>
    <property type="evidence" value="ECO:0007669"/>
    <property type="project" value="TreeGrafter"/>
</dbReference>
<evidence type="ECO:0000256" key="1">
    <source>
        <dbReference type="ARBA" id="ARBA00008834"/>
    </source>
</evidence>
<feature type="active site" evidence="10">
    <location>
        <position position="221"/>
    </location>
</feature>
<dbReference type="FunCoup" id="I6ND50">
    <property type="interactions" value="127"/>
</dbReference>
<keyword evidence="3 12" id="KW-0732">Signal</keyword>
<evidence type="ECO:0000256" key="10">
    <source>
        <dbReference type="PROSITE-ProRule" id="PRU10052"/>
    </source>
</evidence>
<gene>
    <name evidence="13" type="ordered locus">Ecym_5224</name>
</gene>
<dbReference type="Gene3D" id="2.160.20.10">
    <property type="entry name" value="Single-stranded right-handed beta-helix, Pectin lyase-like"/>
    <property type="match status" value="1"/>
</dbReference>
<dbReference type="HOGENOM" id="CLU_040116_0_0_1"/>
<dbReference type="eggNOG" id="ENOG502QTAW">
    <property type="taxonomic scope" value="Eukaryota"/>
</dbReference>
<evidence type="ECO:0000256" key="2">
    <source>
        <dbReference type="ARBA" id="ARBA00012736"/>
    </source>
</evidence>
<dbReference type="EC" id="3.2.1.15" evidence="2"/>
<keyword evidence="6" id="KW-1015">Disulfide bond</keyword>
<feature type="signal peptide" evidence="12">
    <location>
        <begin position="1"/>
        <end position="18"/>
    </location>
</feature>
<dbReference type="AlphaFoldDB" id="I6ND50"/>
<dbReference type="OMA" id="GYCHGGH"/>
<dbReference type="KEGG" id="erc:Ecym_5224"/>
<proteinExistence type="inferred from homology"/>
<dbReference type="InParanoid" id="I6ND50"/>
<dbReference type="OrthoDB" id="1546079at2759"/>
<evidence type="ECO:0000256" key="11">
    <source>
        <dbReference type="RuleBase" id="RU361169"/>
    </source>
</evidence>